<keyword evidence="4" id="KW-0812">Transmembrane</keyword>
<evidence type="ECO:0000256" key="2">
    <source>
        <dbReference type="ARBA" id="ARBA00010441"/>
    </source>
</evidence>
<keyword evidence="6" id="KW-1185">Reference proteome</keyword>
<feature type="transmembrane region" description="Helical" evidence="4">
    <location>
        <begin position="146"/>
        <end position="165"/>
    </location>
</feature>
<evidence type="ECO:0000256" key="4">
    <source>
        <dbReference type="SAM" id="Phobius"/>
    </source>
</evidence>
<comment type="similarity">
    <text evidence="2">Belongs to the CDP-alcohol phosphatidyltransferase class-I family.</text>
</comment>
<dbReference type="GO" id="GO:0005794">
    <property type="term" value="C:Golgi apparatus"/>
    <property type="evidence" value="ECO:0007669"/>
    <property type="project" value="TreeGrafter"/>
</dbReference>
<dbReference type="PANTHER" id="PTHR10414">
    <property type="entry name" value="ETHANOLAMINEPHOSPHOTRANSFERASE"/>
    <property type="match status" value="1"/>
</dbReference>
<dbReference type="Proteomes" id="UP000050761">
    <property type="component" value="Unassembled WGS sequence"/>
</dbReference>
<feature type="transmembrane region" description="Helical" evidence="4">
    <location>
        <begin position="32"/>
        <end position="51"/>
    </location>
</feature>
<organism evidence="6 7">
    <name type="scientific">Heligmosomoides polygyrus</name>
    <name type="common">Parasitic roundworm</name>
    <dbReference type="NCBI Taxonomy" id="6339"/>
    <lineage>
        <taxon>Eukaryota</taxon>
        <taxon>Metazoa</taxon>
        <taxon>Ecdysozoa</taxon>
        <taxon>Nematoda</taxon>
        <taxon>Chromadorea</taxon>
        <taxon>Rhabditida</taxon>
        <taxon>Rhabditina</taxon>
        <taxon>Rhabditomorpha</taxon>
        <taxon>Strongyloidea</taxon>
        <taxon>Heligmosomidae</taxon>
        <taxon>Heligmosomoides</taxon>
    </lineage>
</organism>
<feature type="transmembrane region" description="Helical" evidence="4">
    <location>
        <begin position="221"/>
        <end position="241"/>
    </location>
</feature>
<keyword evidence="3 4" id="KW-0472">Membrane</keyword>
<keyword evidence="4" id="KW-1133">Transmembrane helix</keyword>
<evidence type="ECO:0000256" key="3">
    <source>
        <dbReference type="ARBA" id="ARBA00023136"/>
    </source>
</evidence>
<dbReference type="PANTHER" id="PTHR10414:SF71">
    <property type="entry name" value="FI05338P"/>
    <property type="match status" value="1"/>
</dbReference>
<evidence type="ECO:0000256" key="1">
    <source>
        <dbReference type="ARBA" id="ARBA00004370"/>
    </source>
</evidence>
<dbReference type="AlphaFoldDB" id="A0A183FDC0"/>
<dbReference type="OrthoDB" id="196717at2759"/>
<accession>A0A183FDC0</accession>
<dbReference type="WBParaSite" id="HPBE_0000422101-mRNA-1">
    <property type="protein sequence ID" value="HPBE_0000422101-mRNA-1"/>
    <property type="gene ID" value="HPBE_0000422101"/>
</dbReference>
<reference evidence="5 6" key="1">
    <citation type="submission" date="2018-11" db="EMBL/GenBank/DDBJ databases">
        <authorList>
            <consortium name="Pathogen Informatics"/>
        </authorList>
    </citation>
    <scope>NUCLEOTIDE SEQUENCE [LARGE SCALE GENOMIC DNA]</scope>
</reference>
<reference evidence="7" key="2">
    <citation type="submission" date="2019-09" db="UniProtKB">
        <authorList>
            <consortium name="WormBaseParasite"/>
        </authorList>
    </citation>
    <scope>IDENTIFICATION</scope>
</reference>
<comment type="subcellular location">
    <subcellularLocation>
        <location evidence="1">Membrane</location>
    </subcellularLocation>
</comment>
<dbReference type="GO" id="GO:0005789">
    <property type="term" value="C:endoplasmic reticulum membrane"/>
    <property type="evidence" value="ECO:0007669"/>
    <property type="project" value="TreeGrafter"/>
</dbReference>
<sequence length="292" mass="33362">MLQYSCIDSSPISMYISHPFWNWLVNFYPRSIAPNVLTLVGWSLVMGCFLLESVLDYDLTANNEDSDHPIPNCLQFKRDEMRYCLVDHGLDSWSTVPFTITIFSVFGRGEYSVSPVHLLCILISVQVVFIVTHWEKYNTGVLYLSWGYDASQYVLTLVYLFTYFVGYEWFKFYVIGGMSVAVVIESSFYLCCAGSLFMSGYNMWYSYAVDKTFKQSSVYEATRPIIPCVILFVVSIAWAVLSPTDVCGSDPRMFFFAMGTVFSNIAVSISVLAFIFVSYPYVSLMKVVIHFE</sequence>
<dbReference type="GO" id="GO:0004307">
    <property type="term" value="F:ethanolaminephosphotransferase activity"/>
    <property type="evidence" value="ECO:0007669"/>
    <property type="project" value="TreeGrafter"/>
</dbReference>
<dbReference type="GO" id="GO:0006646">
    <property type="term" value="P:phosphatidylethanolamine biosynthetic process"/>
    <property type="evidence" value="ECO:0007669"/>
    <property type="project" value="TreeGrafter"/>
</dbReference>
<gene>
    <name evidence="5" type="ORF">HPBE_LOCUS4222</name>
</gene>
<evidence type="ECO:0000313" key="5">
    <source>
        <dbReference type="EMBL" id="VDO60498.1"/>
    </source>
</evidence>
<dbReference type="EMBL" id="UZAH01025286">
    <property type="protein sequence ID" value="VDO60498.1"/>
    <property type="molecule type" value="Genomic_DNA"/>
</dbReference>
<feature type="transmembrane region" description="Helical" evidence="4">
    <location>
        <begin position="253"/>
        <end position="277"/>
    </location>
</feature>
<dbReference type="InterPro" id="IPR014472">
    <property type="entry name" value="CHOPT"/>
</dbReference>
<evidence type="ECO:0000313" key="6">
    <source>
        <dbReference type="Proteomes" id="UP000050761"/>
    </source>
</evidence>
<feature type="transmembrane region" description="Helical" evidence="4">
    <location>
        <begin position="116"/>
        <end position="134"/>
    </location>
</feature>
<accession>A0A3P8A769</accession>
<feature type="transmembrane region" description="Helical" evidence="4">
    <location>
        <begin position="172"/>
        <end position="201"/>
    </location>
</feature>
<evidence type="ECO:0000313" key="7">
    <source>
        <dbReference type="WBParaSite" id="HPBE_0000422101-mRNA-1"/>
    </source>
</evidence>
<proteinExistence type="inferred from homology"/>
<protein>
    <submittedName>
        <fullName evidence="7">Transmembrane protein</fullName>
    </submittedName>
</protein>
<name>A0A183FDC0_HELPZ</name>